<dbReference type="GO" id="GO:0016740">
    <property type="term" value="F:transferase activity"/>
    <property type="evidence" value="ECO:0007669"/>
    <property type="project" value="UniProtKB-KW"/>
</dbReference>
<accession>A0A4U1BXY8</accession>
<dbReference type="EMBL" id="SWBP01000003">
    <property type="protein sequence ID" value="TKB97625.1"/>
    <property type="molecule type" value="Genomic_DNA"/>
</dbReference>
<dbReference type="OrthoDB" id="7052726at2"/>
<protein>
    <submittedName>
        <fullName evidence="1">Glycosyltransferase family 1 protein</fullName>
    </submittedName>
</protein>
<dbReference type="Proteomes" id="UP000308181">
    <property type="component" value="Unassembled WGS sequence"/>
</dbReference>
<proteinExistence type="predicted"/>
<keyword evidence="1" id="KW-0808">Transferase</keyword>
<evidence type="ECO:0000313" key="2">
    <source>
        <dbReference type="Proteomes" id="UP000308181"/>
    </source>
</evidence>
<gene>
    <name evidence="1" type="ORF">FA046_09655</name>
</gene>
<evidence type="ECO:0000313" key="1">
    <source>
        <dbReference type="EMBL" id="TKB97625.1"/>
    </source>
</evidence>
<sequence>MKTLKILDWSKQRYYCETHPFYRWKKQLRESGLDVKCYFNHLDKDLKDADYLIIHSRYFEDGWQQLSTRNSQNEDELINYLLEMKQKVGKLIWFDAADSSGSSDFSIIPYTDVFLKKQVLKDKKYYTEQPVKNDLRIWLNTAKDGHPNTPFDPCPANQLGKIRVGWNLGLNDYRYFGYKMARLSNYLSYSLYPLNYKQVTKKRSLDLTFRGTLPVEENGSNKVSSQRDTILKLLPQLSMNVASGFSIPKANYLKELRDSKLSISPYGWGEVCYRDFESFIAGALLIKPSMKHLVTYPDVYLPNETYIPVSWDLSDLKEKVEHIKANYSQHQQIAINGQELYKKISNDADGFVHTVLKAIV</sequence>
<organism evidence="1 2">
    <name type="scientific">Pedobacter cryophilus</name>
    <dbReference type="NCBI Taxonomy" id="2571271"/>
    <lineage>
        <taxon>Bacteria</taxon>
        <taxon>Pseudomonadati</taxon>
        <taxon>Bacteroidota</taxon>
        <taxon>Sphingobacteriia</taxon>
        <taxon>Sphingobacteriales</taxon>
        <taxon>Sphingobacteriaceae</taxon>
        <taxon>Pedobacter</taxon>
    </lineage>
</organism>
<dbReference type="RefSeq" id="WP_136826200.1">
    <property type="nucleotide sequence ID" value="NZ_SWBP01000003.1"/>
</dbReference>
<keyword evidence="2" id="KW-1185">Reference proteome</keyword>
<reference evidence="1 2" key="1">
    <citation type="submission" date="2019-04" db="EMBL/GenBank/DDBJ databases">
        <title>Pedobacter sp. AR-3-17 sp. nov., isolated from Arctic soil.</title>
        <authorList>
            <person name="Dahal R.H."/>
            <person name="Kim D.-U."/>
        </authorList>
    </citation>
    <scope>NUCLEOTIDE SEQUENCE [LARGE SCALE GENOMIC DNA]</scope>
    <source>
        <strain evidence="1 2">AR-3-17</strain>
    </source>
</reference>
<dbReference type="AlphaFoldDB" id="A0A4U1BXY8"/>
<name>A0A4U1BXY8_9SPHI</name>
<comment type="caution">
    <text evidence="1">The sequence shown here is derived from an EMBL/GenBank/DDBJ whole genome shotgun (WGS) entry which is preliminary data.</text>
</comment>